<keyword evidence="2" id="KW-1185">Reference proteome</keyword>
<evidence type="ECO:0000313" key="2">
    <source>
        <dbReference type="Proteomes" id="UP000316612"/>
    </source>
</evidence>
<name>A0A4Y4DQ85_GLUUR</name>
<dbReference type="EMBL" id="BJNY01000006">
    <property type="protein sequence ID" value="GED05755.1"/>
    <property type="molecule type" value="Genomic_DNA"/>
</dbReference>
<proteinExistence type="predicted"/>
<evidence type="ECO:0000313" key="1">
    <source>
        <dbReference type="EMBL" id="GED05755.1"/>
    </source>
</evidence>
<comment type="caution">
    <text evidence="1">The sequence shown here is derived from an EMBL/GenBank/DDBJ whole genome shotgun (WGS) entry which is preliminary data.</text>
</comment>
<protein>
    <submittedName>
        <fullName evidence="1">Uncharacterized protein</fullName>
    </submittedName>
</protein>
<organism evidence="1 2">
    <name type="scientific">Glutamicibacter uratoxydans</name>
    <name type="common">Arthrobacter uratoxydans</name>
    <dbReference type="NCBI Taxonomy" id="43667"/>
    <lineage>
        <taxon>Bacteria</taxon>
        <taxon>Bacillati</taxon>
        <taxon>Actinomycetota</taxon>
        <taxon>Actinomycetes</taxon>
        <taxon>Micrococcales</taxon>
        <taxon>Micrococcaceae</taxon>
        <taxon>Glutamicibacter</taxon>
    </lineage>
</organism>
<dbReference type="Proteomes" id="UP000316612">
    <property type="component" value="Unassembled WGS sequence"/>
</dbReference>
<sequence>MTSGSTTIISAQAGFAASGAASTEATEAQEAKLVAKKPPRRTTDAIRPIFRLRFGDGSRVKLIFDTFKAYRAWLKDKMY</sequence>
<gene>
    <name evidence="1" type="ORF">AUR04nite_12870</name>
</gene>
<accession>A0A4Y4DQ85</accession>
<reference evidence="1 2" key="1">
    <citation type="submission" date="2019-06" db="EMBL/GenBank/DDBJ databases">
        <title>Whole genome shotgun sequence of Glutamicibacter uratoxydans NBRC 15515.</title>
        <authorList>
            <person name="Hosoyama A."/>
            <person name="Uohara A."/>
            <person name="Ohji S."/>
            <person name="Ichikawa N."/>
        </authorList>
    </citation>
    <scope>NUCLEOTIDE SEQUENCE [LARGE SCALE GENOMIC DNA]</scope>
    <source>
        <strain evidence="1 2">NBRC 15515</strain>
    </source>
</reference>
<dbReference type="AlphaFoldDB" id="A0A4Y4DQ85"/>